<accession>A0A2P5IDM7</accession>
<proteinExistence type="predicted"/>
<dbReference type="Proteomes" id="UP000094444">
    <property type="component" value="Unassembled WGS sequence"/>
</dbReference>
<organism evidence="1 2">
    <name type="scientific">Diaporthe helianthi</name>
    <dbReference type="NCBI Taxonomy" id="158607"/>
    <lineage>
        <taxon>Eukaryota</taxon>
        <taxon>Fungi</taxon>
        <taxon>Dikarya</taxon>
        <taxon>Ascomycota</taxon>
        <taxon>Pezizomycotina</taxon>
        <taxon>Sordariomycetes</taxon>
        <taxon>Sordariomycetidae</taxon>
        <taxon>Diaporthales</taxon>
        <taxon>Diaporthaceae</taxon>
        <taxon>Diaporthe</taxon>
    </lineage>
</organism>
<dbReference type="EMBL" id="MAVT02000042">
    <property type="protein sequence ID" value="POS80589.1"/>
    <property type="molecule type" value="Genomic_DNA"/>
</dbReference>
<evidence type="ECO:0000313" key="1">
    <source>
        <dbReference type="EMBL" id="POS80589.1"/>
    </source>
</evidence>
<protein>
    <submittedName>
        <fullName evidence="1">Uncharacterized protein</fullName>
    </submittedName>
</protein>
<name>A0A2P5IDM7_DIAHE</name>
<dbReference type="AlphaFoldDB" id="A0A2P5IDM7"/>
<sequence>MSSSLLLSNGGAAESTCPARGWKSWAKRLILSAVKDHIGPPGLVFYEAKAMISVGRDQVKGSACRSRMQVTAIWPRWPTKLLMAAVLQQSVKATPFHMLLQTLLQHAIFDGKEPTSLI</sequence>
<keyword evidence="2" id="KW-1185">Reference proteome</keyword>
<gene>
    <name evidence="1" type="ORF">DHEL01_v201010</name>
</gene>
<reference evidence="1" key="1">
    <citation type="submission" date="2017-09" db="EMBL/GenBank/DDBJ databases">
        <title>Polyketide synthases of a Diaporthe helianthi virulent isolate.</title>
        <authorList>
            <person name="Baroncelli R."/>
        </authorList>
    </citation>
    <scope>NUCLEOTIDE SEQUENCE [LARGE SCALE GENOMIC DNA]</scope>
    <source>
        <strain evidence="1">7/96</strain>
    </source>
</reference>
<evidence type="ECO:0000313" key="2">
    <source>
        <dbReference type="Proteomes" id="UP000094444"/>
    </source>
</evidence>
<dbReference type="InParanoid" id="A0A2P5IDM7"/>
<comment type="caution">
    <text evidence="1">The sequence shown here is derived from an EMBL/GenBank/DDBJ whole genome shotgun (WGS) entry which is preliminary data.</text>
</comment>